<feature type="repeat" description="WD" evidence="6">
    <location>
        <begin position="107"/>
        <end position="148"/>
    </location>
</feature>
<dbReference type="Pfam" id="PF04003">
    <property type="entry name" value="Utp12"/>
    <property type="match status" value="1"/>
</dbReference>
<accession>A0A7R9V1J8</accession>
<feature type="compositionally biased region" description="Basic and acidic residues" evidence="7">
    <location>
        <begin position="677"/>
        <end position="687"/>
    </location>
</feature>
<evidence type="ECO:0000256" key="2">
    <source>
        <dbReference type="ARBA" id="ARBA00010226"/>
    </source>
</evidence>
<keyword evidence="5" id="KW-0539">Nucleus</keyword>
<protein>
    <recommendedName>
        <fullName evidence="8">Small-subunit processome Utp12 domain-containing protein</fullName>
    </recommendedName>
</protein>
<proteinExistence type="inferred from homology"/>
<feature type="compositionally biased region" description="Low complexity" evidence="7">
    <location>
        <begin position="731"/>
        <end position="742"/>
    </location>
</feature>
<dbReference type="CDD" id="cd00200">
    <property type="entry name" value="WD40"/>
    <property type="match status" value="1"/>
</dbReference>
<dbReference type="GO" id="GO:0000028">
    <property type="term" value="P:ribosomal small subunit assembly"/>
    <property type="evidence" value="ECO:0007669"/>
    <property type="project" value="TreeGrafter"/>
</dbReference>
<feature type="compositionally biased region" description="Basic and acidic residues" evidence="7">
    <location>
        <begin position="644"/>
        <end position="658"/>
    </location>
</feature>
<name>A0A7R9V1J8_9CHLO</name>
<reference evidence="9" key="1">
    <citation type="submission" date="2021-01" db="EMBL/GenBank/DDBJ databases">
        <authorList>
            <person name="Corre E."/>
            <person name="Pelletier E."/>
            <person name="Niang G."/>
            <person name="Scheremetjew M."/>
            <person name="Finn R."/>
            <person name="Kale V."/>
            <person name="Holt S."/>
            <person name="Cochrane G."/>
            <person name="Meng A."/>
            <person name="Brown T."/>
            <person name="Cohen L."/>
        </authorList>
    </citation>
    <scope>NUCLEOTIDE SEQUENCE</scope>
    <source>
        <strain evidence="9">CCMP219</strain>
    </source>
</reference>
<dbReference type="AlphaFoldDB" id="A0A7R9V1J8"/>
<feature type="compositionally biased region" description="Low complexity" evidence="7">
    <location>
        <begin position="688"/>
        <end position="715"/>
    </location>
</feature>
<dbReference type="InterPro" id="IPR007148">
    <property type="entry name" value="SSU_processome_Utp12"/>
</dbReference>
<feature type="repeat" description="WD" evidence="6">
    <location>
        <begin position="235"/>
        <end position="277"/>
    </location>
</feature>
<dbReference type="PANTHER" id="PTHR19858">
    <property type="entry name" value="WD40 REPEAT PROTEIN"/>
    <property type="match status" value="1"/>
</dbReference>
<feature type="compositionally biased region" description="Acidic residues" evidence="7">
    <location>
        <begin position="659"/>
        <end position="670"/>
    </location>
</feature>
<evidence type="ECO:0000256" key="3">
    <source>
        <dbReference type="ARBA" id="ARBA00022574"/>
    </source>
</evidence>
<sequence>MDPEDFPFLARGKWSLSEKHYLCQRGARVSAADLHGGTGTLVAGYTNGLFELVQLPAFDSLQALSVSKERVTSVAFNASGDWIAVGCAKLGQLLVWEWRSDSYVLKQQGHYFDISAVAFSPDGGLIATGSDDRKVKVFQQSSGFCFVTFSEHAAPVTAVAFLPSGHALVSASLDGTVRAYDLVRYRNFRTMASPTPVQFGCVAVEPGGEIVAAGTVDSFQVYVWSLKTGRLLDILSGHEGPVSCVAFSPLDGGMLVTGSWDKTARTWDVYNGKGAMDTLQHTHDALAVAFRPDGKQLAVSTLDGCITLWDPQEAKTEGIIEGRRDIRGGRLASDRRAAGNLDSGACFTSLVYGADGTFLVAGGASKYVCIYDVAERTMLRRFQITSNRSLDGVLDTLNSKNMTDAGPVGLVDHDDQDEDVELLPPVFDAAGVAGVPGTAKAKRPSARTRCVALSPTNRCWAAACTEGLVIYSLDDDLVFDPTDLTEDLTPQSCHRALAARAYVRALLIALRLGDSGLVRHVVLSTPVAQAPTIAAALPAAWVPAVLTSLGEQLPGSPHLEFLLVWARAVCTSHGHVLEGGGPRAMPALRLLQKELSRVHEDLSTACEADLYTLEYLIEGGAAQLAAEPSAVERGCGSDGSGGGLRDEVRGSEAGGRGDDGEDKDGEDGDGEGGGTGDAERQKAETGRAARGSSADGAAKAPAQASKVARAVAEAPAAPPAQNGTHAKRRASAAPAAATGSEASVRKKTKGGVTADQETAPSKAKKPKKRTPAALRRLQ</sequence>
<dbReference type="PROSITE" id="PS00678">
    <property type="entry name" value="WD_REPEATS_1"/>
    <property type="match status" value="1"/>
</dbReference>
<dbReference type="InterPro" id="IPR001680">
    <property type="entry name" value="WD40_rpt"/>
</dbReference>
<dbReference type="SMART" id="SM00320">
    <property type="entry name" value="WD40"/>
    <property type="match status" value="8"/>
</dbReference>
<comment type="subcellular location">
    <subcellularLocation>
        <location evidence="1">Nucleus</location>
        <location evidence="1">Nucleolus</location>
    </subcellularLocation>
</comment>
<dbReference type="SUPFAM" id="SSF50998">
    <property type="entry name" value="Quinoprotein alcohol dehydrogenase-like"/>
    <property type="match status" value="1"/>
</dbReference>
<keyword evidence="4" id="KW-0677">Repeat</keyword>
<dbReference type="GO" id="GO:0000462">
    <property type="term" value="P:maturation of SSU-rRNA from tricistronic rRNA transcript (SSU-rRNA, 5.8S rRNA, LSU-rRNA)"/>
    <property type="evidence" value="ECO:0007669"/>
    <property type="project" value="TreeGrafter"/>
</dbReference>
<dbReference type="EMBL" id="HBEC01005024">
    <property type="protein sequence ID" value="CAD8282238.1"/>
    <property type="molecule type" value="Transcribed_RNA"/>
</dbReference>
<evidence type="ECO:0000256" key="7">
    <source>
        <dbReference type="SAM" id="MobiDB-lite"/>
    </source>
</evidence>
<dbReference type="InterPro" id="IPR019775">
    <property type="entry name" value="WD40_repeat_CS"/>
</dbReference>
<evidence type="ECO:0000313" key="9">
    <source>
        <dbReference type="EMBL" id="CAD8282238.1"/>
    </source>
</evidence>
<feature type="repeat" description="WD" evidence="6">
    <location>
        <begin position="149"/>
        <end position="190"/>
    </location>
</feature>
<dbReference type="GO" id="GO:0034388">
    <property type="term" value="C:Pwp2p-containing subcomplex of 90S preribosome"/>
    <property type="evidence" value="ECO:0007669"/>
    <property type="project" value="TreeGrafter"/>
</dbReference>
<dbReference type="InterPro" id="IPR027145">
    <property type="entry name" value="PWP2"/>
</dbReference>
<dbReference type="PROSITE" id="PS50294">
    <property type="entry name" value="WD_REPEATS_REGION"/>
    <property type="match status" value="4"/>
</dbReference>
<evidence type="ECO:0000256" key="1">
    <source>
        <dbReference type="ARBA" id="ARBA00004604"/>
    </source>
</evidence>
<feature type="domain" description="Small-subunit processome Utp12" evidence="8">
    <location>
        <begin position="514"/>
        <end position="617"/>
    </location>
</feature>
<dbReference type="PANTHER" id="PTHR19858:SF0">
    <property type="entry name" value="PERIODIC TRYPTOPHAN PROTEIN 2 HOMOLOG"/>
    <property type="match status" value="1"/>
</dbReference>
<comment type="similarity">
    <text evidence="2">Belongs to the WD repeat PWP2 family.</text>
</comment>
<evidence type="ECO:0000256" key="5">
    <source>
        <dbReference type="ARBA" id="ARBA00023242"/>
    </source>
</evidence>
<gene>
    <name evidence="9" type="ORF">CEUR00632_LOCUS2273</name>
</gene>
<dbReference type="Pfam" id="PF00400">
    <property type="entry name" value="WD40"/>
    <property type="match status" value="5"/>
</dbReference>
<organism evidence="9">
    <name type="scientific">Chlamydomonas euryale</name>
    <dbReference type="NCBI Taxonomy" id="1486919"/>
    <lineage>
        <taxon>Eukaryota</taxon>
        <taxon>Viridiplantae</taxon>
        <taxon>Chlorophyta</taxon>
        <taxon>core chlorophytes</taxon>
        <taxon>Chlorophyceae</taxon>
        <taxon>CS clade</taxon>
        <taxon>Chlamydomonadales</taxon>
        <taxon>Chlamydomonadaceae</taxon>
        <taxon>Chlamydomonas</taxon>
    </lineage>
</organism>
<evidence type="ECO:0000256" key="6">
    <source>
        <dbReference type="PROSITE-ProRule" id="PRU00221"/>
    </source>
</evidence>
<dbReference type="Gene3D" id="2.130.10.10">
    <property type="entry name" value="YVTN repeat-like/Quinoprotein amine dehydrogenase"/>
    <property type="match status" value="2"/>
</dbReference>
<keyword evidence="3 6" id="KW-0853">WD repeat</keyword>
<feature type="region of interest" description="Disordered" evidence="7">
    <location>
        <begin position="631"/>
        <end position="778"/>
    </location>
</feature>
<dbReference type="InterPro" id="IPR015943">
    <property type="entry name" value="WD40/YVTN_repeat-like_dom_sf"/>
</dbReference>
<dbReference type="PROSITE" id="PS50082">
    <property type="entry name" value="WD_REPEATS_2"/>
    <property type="match status" value="4"/>
</dbReference>
<dbReference type="GO" id="GO:0032040">
    <property type="term" value="C:small-subunit processome"/>
    <property type="evidence" value="ECO:0007669"/>
    <property type="project" value="TreeGrafter"/>
</dbReference>
<dbReference type="InterPro" id="IPR011047">
    <property type="entry name" value="Quinoprotein_ADH-like_sf"/>
</dbReference>
<evidence type="ECO:0000259" key="8">
    <source>
        <dbReference type="Pfam" id="PF04003"/>
    </source>
</evidence>
<evidence type="ECO:0000256" key="4">
    <source>
        <dbReference type="ARBA" id="ARBA00022737"/>
    </source>
</evidence>
<feature type="repeat" description="WD" evidence="6">
    <location>
        <begin position="278"/>
        <end position="310"/>
    </location>
</feature>